<dbReference type="NCBIfam" id="TIGR03951">
    <property type="entry name" value="Fe_III_red_FhuF"/>
    <property type="match status" value="1"/>
</dbReference>
<dbReference type="InterPro" id="IPR000253">
    <property type="entry name" value="FHA_dom"/>
</dbReference>
<dbReference type="InterPro" id="IPR008090">
    <property type="entry name" value="Fe_iron_reduct"/>
</dbReference>
<feature type="domain" description="FHA" evidence="1">
    <location>
        <begin position="84"/>
        <end position="111"/>
    </location>
</feature>
<reference evidence="2 3" key="1">
    <citation type="submission" date="2019-09" db="EMBL/GenBank/DDBJ databases">
        <title>Isolation of a novel species in the genus Cupriavidus from patients with sepsis using whole genome sequencing.</title>
        <authorList>
            <person name="Kweon O.J."/>
            <person name="Lee M.-K."/>
        </authorList>
    </citation>
    <scope>NUCLEOTIDE SEQUENCE [LARGE SCALE GENOMIC DNA]</scope>
    <source>
        <strain evidence="2 3">MKL-01</strain>
    </source>
</reference>
<evidence type="ECO:0000259" key="1">
    <source>
        <dbReference type="PROSITE" id="PS50006"/>
    </source>
</evidence>
<proteinExistence type="predicted"/>
<dbReference type="RefSeq" id="WP_150083284.1">
    <property type="nucleotide sequence ID" value="NZ_VWRN01000033.1"/>
</dbReference>
<keyword evidence="3" id="KW-1185">Reference proteome</keyword>
<evidence type="ECO:0000313" key="3">
    <source>
        <dbReference type="Proteomes" id="UP000324324"/>
    </source>
</evidence>
<dbReference type="Pfam" id="PF06276">
    <property type="entry name" value="FhuF"/>
    <property type="match status" value="1"/>
</dbReference>
<protein>
    <submittedName>
        <fullName evidence="2">Siderophore-iron reductase FhuF</fullName>
    </submittedName>
</protein>
<organism evidence="2 3">
    <name type="scientific">Cupriavidus cauae</name>
    <dbReference type="NCBI Taxonomy" id="2608999"/>
    <lineage>
        <taxon>Bacteria</taxon>
        <taxon>Pseudomonadati</taxon>
        <taxon>Pseudomonadota</taxon>
        <taxon>Betaproteobacteria</taxon>
        <taxon>Burkholderiales</taxon>
        <taxon>Burkholderiaceae</taxon>
        <taxon>Cupriavidus</taxon>
    </lineage>
</organism>
<dbReference type="GO" id="GO:0051537">
    <property type="term" value="F:2 iron, 2 sulfur cluster binding"/>
    <property type="evidence" value="ECO:0007669"/>
    <property type="project" value="InterPro"/>
</dbReference>
<dbReference type="PROSITE" id="PS50006">
    <property type="entry name" value="FHA_DOMAIN"/>
    <property type="match status" value="1"/>
</dbReference>
<dbReference type="AlphaFoldDB" id="A0A5M8ATR0"/>
<gene>
    <name evidence="2" type="primary">fhuF</name>
    <name evidence="2" type="ORF">F1599_12275</name>
</gene>
<comment type="caution">
    <text evidence="2">The sequence shown here is derived from an EMBL/GenBank/DDBJ whole genome shotgun (WGS) entry which is preliminary data.</text>
</comment>
<sequence>MIAELTPFFPGPLRRFGEGVTAAPAGAQALPGSRLAEPGALQQRLADYRDTIGAEHERAPPALASWWARHYCVVLVPPVLVAAAALGRTVPVSLDEVDIAFGPDGLVSRIHLRSSALGQGAATLDDMLAAMTQRHLAPVFAALSALTRASPRVLWSHAAEFVQYVGMNLLAHPALDARRRDTLARWLRTDRGADGRPHPYRAAYLDRPQADGGERRVRRVCCLKYRLDGDDYCGTCPLRAECAALC</sequence>
<name>A0A5M8ATR0_9BURK</name>
<dbReference type="InterPro" id="IPR022770">
    <property type="entry name" value="IucA/IucC-like_C"/>
</dbReference>
<dbReference type="GO" id="GO:0003824">
    <property type="term" value="F:catalytic activity"/>
    <property type="evidence" value="ECO:0007669"/>
    <property type="project" value="UniProtKB-ARBA"/>
</dbReference>
<dbReference type="Proteomes" id="UP000324324">
    <property type="component" value="Unassembled WGS sequence"/>
</dbReference>
<evidence type="ECO:0000313" key="2">
    <source>
        <dbReference type="EMBL" id="KAA6124204.1"/>
    </source>
</evidence>
<accession>A0A5M8ATR0</accession>
<dbReference type="Pfam" id="PF11575">
    <property type="entry name" value="FhuF_C"/>
    <property type="match status" value="1"/>
</dbReference>
<dbReference type="EMBL" id="VWRN01000033">
    <property type="protein sequence ID" value="KAA6124204.1"/>
    <property type="molecule type" value="Genomic_DNA"/>
</dbReference>
<dbReference type="InterPro" id="IPR024726">
    <property type="entry name" value="FhuF_C"/>
</dbReference>